<reference evidence="1" key="2">
    <citation type="submission" date="2020-11" db="EMBL/GenBank/DDBJ databases">
        <authorList>
            <person name="McCartney M.A."/>
            <person name="Auch B."/>
            <person name="Kono T."/>
            <person name="Mallez S."/>
            <person name="Becker A."/>
            <person name="Gohl D.M."/>
            <person name="Silverstein K.A.T."/>
            <person name="Koren S."/>
            <person name="Bechman K.B."/>
            <person name="Herman A."/>
            <person name="Abrahante J.E."/>
            <person name="Garbe J."/>
        </authorList>
    </citation>
    <scope>NUCLEOTIDE SEQUENCE</scope>
    <source>
        <strain evidence="1">Duluth1</strain>
        <tissue evidence="1">Whole animal</tissue>
    </source>
</reference>
<dbReference type="EMBL" id="JAIWYP010000004">
    <property type="protein sequence ID" value="KAH3832749.1"/>
    <property type="molecule type" value="Genomic_DNA"/>
</dbReference>
<sequence length="97" mass="10471">MSTNAATVLKDVVMAVKIRLGPIDTLTNVRLTLVAVRKYAPTTVGHLRVLAILAINCRLINGRAQTSTNAKWEHRNALTFASIPLEATSAGAIKVMF</sequence>
<protein>
    <submittedName>
        <fullName evidence="1">Uncharacterized protein</fullName>
    </submittedName>
</protein>
<organism evidence="1 2">
    <name type="scientific">Dreissena polymorpha</name>
    <name type="common">Zebra mussel</name>
    <name type="synonym">Mytilus polymorpha</name>
    <dbReference type="NCBI Taxonomy" id="45954"/>
    <lineage>
        <taxon>Eukaryota</taxon>
        <taxon>Metazoa</taxon>
        <taxon>Spiralia</taxon>
        <taxon>Lophotrochozoa</taxon>
        <taxon>Mollusca</taxon>
        <taxon>Bivalvia</taxon>
        <taxon>Autobranchia</taxon>
        <taxon>Heteroconchia</taxon>
        <taxon>Euheterodonta</taxon>
        <taxon>Imparidentia</taxon>
        <taxon>Neoheterodontei</taxon>
        <taxon>Myida</taxon>
        <taxon>Dreissenoidea</taxon>
        <taxon>Dreissenidae</taxon>
        <taxon>Dreissena</taxon>
    </lineage>
</organism>
<evidence type="ECO:0000313" key="1">
    <source>
        <dbReference type="EMBL" id="KAH3832749.1"/>
    </source>
</evidence>
<dbReference type="AlphaFoldDB" id="A0A9D4K4D4"/>
<comment type="caution">
    <text evidence="1">The sequence shown here is derived from an EMBL/GenBank/DDBJ whole genome shotgun (WGS) entry which is preliminary data.</text>
</comment>
<accession>A0A9D4K4D4</accession>
<gene>
    <name evidence="1" type="ORF">DPMN_106044</name>
</gene>
<proteinExistence type="predicted"/>
<dbReference type="Proteomes" id="UP000828390">
    <property type="component" value="Unassembled WGS sequence"/>
</dbReference>
<name>A0A9D4K4D4_DREPO</name>
<reference evidence="1" key="1">
    <citation type="journal article" date="2019" name="bioRxiv">
        <title>The Genome of the Zebra Mussel, Dreissena polymorpha: A Resource for Invasive Species Research.</title>
        <authorList>
            <person name="McCartney M.A."/>
            <person name="Auch B."/>
            <person name="Kono T."/>
            <person name="Mallez S."/>
            <person name="Zhang Y."/>
            <person name="Obille A."/>
            <person name="Becker A."/>
            <person name="Abrahante J.E."/>
            <person name="Garbe J."/>
            <person name="Badalamenti J.P."/>
            <person name="Herman A."/>
            <person name="Mangelson H."/>
            <person name="Liachko I."/>
            <person name="Sullivan S."/>
            <person name="Sone E.D."/>
            <person name="Koren S."/>
            <person name="Silverstein K.A.T."/>
            <person name="Beckman K.B."/>
            <person name="Gohl D.M."/>
        </authorList>
    </citation>
    <scope>NUCLEOTIDE SEQUENCE</scope>
    <source>
        <strain evidence="1">Duluth1</strain>
        <tissue evidence="1">Whole animal</tissue>
    </source>
</reference>
<evidence type="ECO:0000313" key="2">
    <source>
        <dbReference type="Proteomes" id="UP000828390"/>
    </source>
</evidence>
<keyword evidence="2" id="KW-1185">Reference proteome</keyword>